<dbReference type="EMBL" id="MU853812">
    <property type="protein sequence ID" value="KAK3939380.1"/>
    <property type="molecule type" value="Genomic_DNA"/>
</dbReference>
<name>A0AAN6S3S2_9PEZI</name>
<evidence type="ECO:0000256" key="1">
    <source>
        <dbReference type="SAM" id="MobiDB-lite"/>
    </source>
</evidence>
<sequence>MRAASCDSRAGGCVCNRLGDPDGRALYCLQAFCSDFAAATIPTTDLWTSICSPPVPPLRTSLPPPATATVSPSTSTLASDLSTISTTASTISTTASPSAITFNPLTETASLGPGSIAGITIGTVIGTAVLLLAGFYCGRNRKSTGMGEQRQSSQPTSSAVEADSQQKYELDSTSRPTYELSPVNNPQRVFELPSPL</sequence>
<protein>
    <submittedName>
        <fullName evidence="3">Uncharacterized protein</fullName>
    </submittedName>
</protein>
<dbReference type="Proteomes" id="UP001303473">
    <property type="component" value="Unassembled WGS sequence"/>
</dbReference>
<accession>A0AAN6S3S2</accession>
<feature type="compositionally biased region" description="Polar residues" evidence="1">
    <location>
        <begin position="149"/>
        <end position="163"/>
    </location>
</feature>
<reference evidence="4" key="1">
    <citation type="journal article" date="2023" name="Mol. Phylogenet. Evol.">
        <title>Genome-scale phylogeny and comparative genomics of the fungal order Sordariales.</title>
        <authorList>
            <person name="Hensen N."/>
            <person name="Bonometti L."/>
            <person name="Westerberg I."/>
            <person name="Brannstrom I.O."/>
            <person name="Guillou S."/>
            <person name="Cros-Aarteil S."/>
            <person name="Calhoun S."/>
            <person name="Haridas S."/>
            <person name="Kuo A."/>
            <person name="Mondo S."/>
            <person name="Pangilinan J."/>
            <person name="Riley R."/>
            <person name="LaButti K."/>
            <person name="Andreopoulos B."/>
            <person name="Lipzen A."/>
            <person name="Chen C."/>
            <person name="Yan M."/>
            <person name="Daum C."/>
            <person name="Ng V."/>
            <person name="Clum A."/>
            <person name="Steindorff A."/>
            <person name="Ohm R.A."/>
            <person name="Martin F."/>
            <person name="Silar P."/>
            <person name="Natvig D.O."/>
            <person name="Lalanne C."/>
            <person name="Gautier V."/>
            <person name="Ament-Velasquez S.L."/>
            <person name="Kruys A."/>
            <person name="Hutchinson M.I."/>
            <person name="Powell A.J."/>
            <person name="Barry K."/>
            <person name="Miller A.N."/>
            <person name="Grigoriev I.V."/>
            <person name="Debuchy R."/>
            <person name="Gladieux P."/>
            <person name="Hiltunen Thoren M."/>
            <person name="Johannesson H."/>
        </authorList>
    </citation>
    <scope>NUCLEOTIDE SEQUENCE [LARGE SCALE GENOMIC DNA]</scope>
    <source>
        <strain evidence="4">CBS 340.73</strain>
    </source>
</reference>
<feature type="region of interest" description="Disordered" evidence="1">
    <location>
        <begin position="143"/>
        <end position="196"/>
    </location>
</feature>
<keyword evidence="2" id="KW-1133">Transmembrane helix</keyword>
<organism evidence="3 4">
    <name type="scientific">Diplogelasinospora grovesii</name>
    <dbReference type="NCBI Taxonomy" id="303347"/>
    <lineage>
        <taxon>Eukaryota</taxon>
        <taxon>Fungi</taxon>
        <taxon>Dikarya</taxon>
        <taxon>Ascomycota</taxon>
        <taxon>Pezizomycotina</taxon>
        <taxon>Sordariomycetes</taxon>
        <taxon>Sordariomycetidae</taxon>
        <taxon>Sordariales</taxon>
        <taxon>Diplogelasinosporaceae</taxon>
        <taxon>Diplogelasinospora</taxon>
    </lineage>
</organism>
<gene>
    <name evidence="3" type="ORF">QBC46DRAFT_409279</name>
</gene>
<keyword evidence="2" id="KW-0812">Transmembrane</keyword>
<evidence type="ECO:0000256" key="2">
    <source>
        <dbReference type="SAM" id="Phobius"/>
    </source>
</evidence>
<proteinExistence type="predicted"/>
<evidence type="ECO:0000313" key="3">
    <source>
        <dbReference type="EMBL" id="KAK3939380.1"/>
    </source>
</evidence>
<feature type="transmembrane region" description="Helical" evidence="2">
    <location>
        <begin position="116"/>
        <end position="137"/>
    </location>
</feature>
<dbReference type="AlphaFoldDB" id="A0AAN6S3S2"/>
<keyword evidence="2" id="KW-0472">Membrane</keyword>
<evidence type="ECO:0000313" key="4">
    <source>
        <dbReference type="Proteomes" id="UP001303473"/>
    </source>
</evidence>
<comment type="caution">
    <text evidence="3">The sequence shown here is derived from an EMBL/GenBank/DDBJ whole genome shotgun (WGS) entry which is preliminary data.</text>
</comment>
<keyword evidence="4" id="KW-1185">Reference proteome</keyword>
<feature type="compositionally biased region" description="Polar residues" evidence="1">
    <location>
        <begin position="173"/>
        <end position="187"/>
    </location>
</feature>